<name>A4CDQ3_9GAMM</name>
<dbReference type="AlphaFoldDB" id="A4CDQ3"/>
<dbReference type="Proteomes" id="UP000006201">
    <property type="component" value="Unassembled WGS sequence"/>
</dbReference>
<reference evidence="1 2" key="1">
    <citation type="submission" date="2006-02" db="EMBL/GenBank/DDBJ databases">
        <authorList>
            <person name="Moran M.A."/>
            <person name="Kjelleberg S."/>
            <person name="Egan S."/>
            <person name="Saunders N."/>
            <person name="Thomas T."/>
            <person name="Ferriera S."/>
            <person name="Johnson J."/>
            <person name="Kravitz S."/>
            <person name="Halpern A."/>
            <person name="Remington K."/>
            <person name="Beeson K."/>
            <person name="Tran B."/>
            <person name="Rogers Y.-H."/>
            <person name="Friedman R."/>
            <person name="Venter J.C."/>
        </authorList>
    </citation>
    <scope>NUCLEOTIDE SEQUENCE [LARGE SCALE GENOMIC DNA]</scope>
    <source>
        <strain evidence="1 2">D2</strain>
    </source>
</reference>
<evidence type="ECO:0000313" key="1">
    <source>
        <dbReference type="EMBL" id="EAR27095.1"/>
    </source>
</evidence>
<comment type="caution">
    <text evidence="1">The sequence shown here is derived from an EMBL/GenBank/DDBJ whole genome shotgun (WGS) entry which is preliminary data.</text>
</comment>
<sequence>MKSFILTVLSLYIFFGFNAESSENIKVYSCDECSLQSMDVLARSKAKPLQCYFNNDPGSIPGVDEQECFTTSVTLIVANPISKNAKKYQVKSIPNGHLEKIIRVEIIALSSAEHTLLSRFYDVDQEFRENISNTTLSGSYSLNQSPKESYDFERFMSNLGLQSQVDSNCQNHPAASLKSARAQDVLYKKMSRELLSNMNGQSWKEYTTSTNLTGGGIQFGAGALGLSISMEHNTQKIYIRNKWDDYNKFIFEVSYRGIHNENGEKELELVFFIDKDASLIDGRSLTSWFLPRNDFRNEPISECMVQYIESITESSTPLGAIGGSNPGSGSGNTGGCIEAALVTTHGCTPWSCNKQTFYVVRAC</sequence>
<proteinExistence type="predicted"/>
<evidence type="ECO:0000313" key="2">
    <source>
        <dbReference type="Proteomes" id="UP000006201"/>
    </source>
</evidence>
<organism evidence="1 2">
    <name type="scientific">Pseudoalteromonas tunicata D2</name>
    <dbReference type="NCBI Taxonomy" id="87626"/>
    <lineage>
        <taxon>Bacteria</taxon>
        <taxon>Pseudomonadati</taxon>
        <taxon>Pseudomonadota</taxon>
        <taxon>Gammaproteobacteria</taxon>
        <taxon>Alteromonadales</taxon>
        <taxon>Pseudoalteromonadaceae</taxon>
        <taxon>Pseudoalteromonas</taxon>
    </lineage>
</organism>
<dbReference type="HOGENOM" id="CLU_762613_0_0_6"/>
<protein>
    <submittedName>
        <fullName evidence="1">Uncharacterized protein</fullName>
    </submittedName>
</protein>
<dbReference type="EMBL" id="AAOH01000007">
    <property type="protein sequence ID" value="EAR27095.1"/>
    <property type="molecule type" value="Genomic_DNA"/>
</dbReference>
<gene>
    <name evidence="1" type="ORF">PTD2_05475</name>
</gene>
<accession>A4CDQ3</accession>
<dbReference type="RefSeq" id="WP_009838958.1">
    <property type="nucleotide sequence ID" value="NZ_AAOH01000007.1"/>
</dbReference>
<keyword evidence="2" id="KW-1185">Reference proteome</keyword>
<dbReference type="eggNOG" id="ENOG5033BQF">
    <property type="taxonomic scope" value="Bacteria"/>
</dbReference>